<dbReference type="Gramene" id="OPUNC11G08950.1">
    <property type="protein sequence ID" value="OPUNC11G08950.1"/>
    <property type="gene ID" value="OPUNC11G08950"/>
</dbReference>
<feature type="compositionally biased region" description="Basic and acidic residues" evidence="1">
    <location>
        <begin position="495"/>
        <end position="507"/>
    </location>
</feature>
<dbReference type="SUPFAM" id="SSF52096">
    <property type="entry name" value="ClpP/crotonase"/>
    <property type="match status" value="2"/>
</dbReference>
<evidence type="ECO:0000256" key="1">
    <source>
        <dbReference type="SAM" id="MobiDB-lite"/>
    </source>
</evidence>
<evidence type="ECO:0000313" key="3">
    <source>
        <dbReference type="Proteomes" id="UP000026962"/>
    </source>
</evidence>
<keyword evidence="3" id="KW-1185">Reference proteome</keyword>
<dbReference type="PANTHER" id="PTHR43459">
    <property type="entry name" value="ENOYL-COA HYDRATASE"/>
    <property type="match status" value="1"/>
</dbReference>
<reference evidence="2" key="2">
    <citation type="submission" date="2018-05" db="EMBL/GenBank/DDBJ databases">
        <title>OpunRS2 (Oryza punctata Reference Sequence Version 2).</title>
        <authorList>
            <person name="Zhang J."/>
            <person name="Kudrna D."/>
            <person name="Lee S."/>
            <person name="Talag J."/>
            <person name="Welchert J."/>
            <person name="Wing R.A."/>
        </authorList>
    </citation>
    <scope>NUCLEOTIDE SEQUENCE [LARGE SCALE GENOMIC DNA]</scope>
</reference>
<dbReference type="Gene3D" id="3.90.226.10">
    <property type="entry name" value="2-enoyl-CoA Hydratase, Chain A, domain 1"/>
    <property type="match status" value="2"/>
</dbReference>
<dbReference type="CDD" id="cd06558">
    <property type="entry name" value="crotonase-like"/>
    <property type="match status" value="1"/>
</dbReference>
<dbReference type="EnsemblPlants" id="OPUNC11G08950.1">
    <property type="protein sequence ID" value="OPUNC11G08950.1"/>
    <property type="gene ID" value="OPUNC11G08950"/>
</dbReference>
<name>A0A0E0MEM8_ORYPU</name>
<dbReference type="InterPro" id="IPR001753">
    <property type="entry name" value="Enoyl-CoA_hydra/iso"/>
</dbReference>
<dbReference type="PANTHER" id="PTHR43459:SF5">
    <property type="entry name" value="OS11G0270000 PROTEIN"/>
    <property type="match status" value="1"/>
</dbReference>
<feature type="compositionally biased region" description="Polar residues" evidence="1">
    <location>
        <begin position="510"/>
        <end position="521"/>
    </location>
</feature>
<accession>A0A0E0MEM8</accession>
<dbReference type="Proteomes" id="UP000026962">
    <property type="component" value="Chromosome 11"/>
</dbReference>
<reference evidence="2" key="1">
    <citation type="submission" date="2015-04" db="UniProtKB">
        <authorList>
            <consortium name="EnsemblPlants"/>
        </authorList>
    </citation>
    <scope>IDENTIFICATION</scope>
</reference>
<dbReference type="STRING" id="4537.A0A0E0MEM8"/>
<dbReference type="eggNOG" id="ENOG502R5II">
    <property type="taxonomic scope" value="Eukaryota"/>
</dbReference>
<dbReference type="AlphaFoldDB" id="A0A0E0MEM8"/>
<organism evidence="2">
    <name type="scientific">Oryza punctata</name>
    <name type="common">Red rice</name>
    <dbReference type="NCBI Taxonomy" id="4537"/>
    <lineage>
        <taxon>Eukaryota</taxon>
        <taxon>Viridiplantae</taxon>
        <taxon>Streptophyta</taxon>
        <taxon>Embryophyta</taxon>
        <taxon>Tracheophyta</taxon>
        <taxon>Spermatophyta</taxon>
        <taxon>Magnoliopsida</taxon>
        <taxon>Liliopsida</taxon>
        <taxon>Poales</taxon>
        <taxon>Poaceae</taxon>
        <taxon>BOP clade</taxon>
        <taxon>Oryzoideae</taxon>
        <taxon>Oryzeae</taxon>
        <taxon>Oryzinae</taxon>
        <taxon>Oryza</taxon>
    </lineage>
</organism>
<feature type="region of interest" description="Disordered" evidence="1">
    <location>
        <begin position="495"/>
        <end position="533"/>
    </location>
</feature>
<sequence length="597" mass="64099">MSSFCEWAKTDDGVFHLKLTGVDGHHYLTKEALHELKQKLAEIREIASSSSEPCRGLITSSSPSSTDAGSFCDGIDHKSLRANMAAPVAEQARGLADGMAAVVRELLAMPMPTVCAATGGAASLGLALALAHDDLVVLSDAYYKLGNVEDGVAVPPHVAALVREKTDRWYTLTTLKSRPRSGNWMRRWYFADCEAASRDGVVREAERLVGEWAGEDGKVHAEMRRQLYRESWEAVSATLTSSARYSTAMGFCTVQSPINGIFVLTMASSDGHQYLTDDAITDLIASLTTVRDTPGLRGLVTTSKLGSFCDGVDHGAVGQPDEQAATARVGEVIRLLLEMPAPTAAAVSGDATSLGLALALAHDHCVVWEDAALALPEARRGRPLPGYVAALLRDKVAYARLRKLLMLRAEACTGKELVGTWYSANDPAAADREVVAAEACELLEGIEVGNGKNYAKARQAMWPESCAAVGMEITKPPPPRPRPSSPEGILQISKKEREKHEASDHHQNKQTKNIHSTNVGDSESWGVGTGCNSSSSTIPPFATPVVTVPHVANRSRGRSGCLLRVVGGMTMGTRQLAIHSLAWSRRGILPRCQLVYR</sequence>
<protein>
    <submittedName>
        <fullName evidence="2">Uncharacterized protein</fullName>
    </submittedName>
</protein>
<dbReference type="Pfam" id="PF00378">
    <property type="entry name" value="ECH_1"/>
    <property type="match status" value="1"/>
</dbReference>
<evidence type="ECO:0000313" key="2">
    <source>
        <dbReference type="EnsemblPlants" id="OPUNC11G08950.1"/>
    </source>
</evidence>
<dbReference type="HOGENOM" id="CLU_457413_0_0_1"/>
<proteinExistence type="predicted"/>
<dbReference type="InterPro" id="IPR029045">
    <property type="entry name" value="ClpP/crotonase-like_dom_sf"/>
</dbReference>